<protein>
    <submittedName>
        <fullName evidence="1">Uncharacterized protein</fullName>
    </submittedName>
</protein>
<evidence type="ECO:0000313" key="1">
    <source>
        <dbReference type="EMBL" id="HGN37001.1"/>
    </source>
</evidence>
<dbReference type="EMBL" id="DTAI01000163">
    <property type="protein sequence ID" value="HGN37001.1"/>
    <property type="molecule type" value="Genomic_DNA"/>
</dbReference>
<evidence type="ECO:0000313" key="2">
    <source>
        <dbReference type="EMBL" id="HGQ17791.1"/>
    </source>
</evidence>
<dbReference type="EMBL" id="DTBZ01000051">
    <property type="protein sequence ID" value="HGQ17791.1"/>
    <property type="molecule type" value="Genomic_DNA"/>
</dbReference>
<reference evidence="1" key="1">
    <citation type="journal article" date="2020" name="mSystems">
        <title>Genome- and Community-Level Interaction Insights into Carbon Utilization and Element Cycling Functions of Hydrothermarchaeota in Hydrothermal Sediment.</title>
        <authorList>
            <person name="Zhou Z."/>
            <person name="Liu Y."/>
            <person name="Xu W."/>
            <person name="Pan J."/>
            <person name="Luo Z.H."/>
            <person name="Li M."/>
        </authorList>
    </citation>
    <scope>NUCLEOTIDE SEQUENCE [LARGE SCALE GENOMIC DNA]</scope>
    <source>
        <strain evidence="1">SpSt-618</strain>
        <strain evidence="2">SpSt-657</strain>
    </source>
</reference>
<accession>A0A7J3I8R0</accession>
<gene>
    <name evidence="1" type="ORF">ENT87_05595</name>
    <name evidence="2" type="ORF">ENU30_02250</name>
</gene>
<name>A0A7J3I8R0_9CREN</name>
<organism evidence="1">
    <name type="scientific">Ignisphaera aggregans</name>
    <dbReference type="NCBI Taxonomy" id="334771"/>
    <lineage>
        <taxon>Archaea</taxon>
        <taxon>Thermoproteota</taxon>
        <taxon>Thermoprotei</taxon>
        <taxon>Desulfurococcales</taxon>
        <taxon>Desulfurococcaceae</taxon>
        <taxon>Ignisphaera</taxon>
    </lineage>
</organism>
<sequence>MDITNILKAKEGIEKAMGDVLRILGLYRRLWLSEIYMEIEGMNSTLKESVPSYNDVKNAVRELGDRGYVQVEKGYRGSLLHTNGVEDYLVTLNESTEVIDTLYSDRKLLEYTRIKHSLFKSK</sequence>
<comment type="caution">
    <text evidence="1">The sequence shown here is derived from an EMBL/GenBank/DDBJ whole genome shotgun (WGS) entry which is preliminary data.</text>
</comment>
<dbReference type="AlphaFoldDB" id="A0A7J3I8R0"/>
<proteinExistence type="predicted"/>